<dbReference type="InterPro" id="IPR050482">
    <property type="entry name" value="Sensor_HK_TwoCompSys"/>
</dbReference>
<dbReference type="SUPFAM" id="SSF55874">
    <property type="entry name" value="ATPase domain of HSP90 chaperone/DNA topoisomerase II/histidine kinase"/>
    <property type="match status" value="1"/>
</dbReference>
<sequence length="367" mass="39165">MSDGAARSPHRETIDRIIADLVTALEERGSSLASGGALDPIFEQQARSILTESLVLTHPDDGTRVTSPVAVDYSSPADLDRVGRLRATQNADPAENLMAAEVIYFVALPVLVELYVDTTAPAADAVALTQRIANTLHHALWRRFPPGAIAYVEGLRVQLAQADQDSRKRISRALHDRVAHGIAAGLQRVELSSIAGDVGHLDDAVEILRTTLEDVQGMAFDIRQLVGAAFLDEAIKNYLDQSRSIPPAPEFTTAGTPVRLAPDVGEETFTIVLEAIRNVRKHARGATRMHVSTEWLDESVVVRVTDNGPGFDPTVRRGGSLGLVGMQERADAVGATLEIDSCSAGTRIRLDVPTVPAVAGAGAASRG</sequence>
<dbReference type="Proteomes" id="UP000190857">
    <property type="component" value="Unassembled WGS sequence"/>
</dbReference>
<gene>
    <name evidence="5" type="ORF">SAMN06309945_0131</name>
</gene>
<evidence type="ECO:0000313" key="5">
    <source>
        <dbReference type="EMBL" id="SKC35980.1"/>
    </source>
</evidence>
<reference evidence="5 6" key="1">
    <citation type="submission" date="2017-02" db="EMBL/GenBank/DDBJ databases">
        <authorList>
            <person name="Peterson S.W."/>
        </authorList>
    </citation>
    <scope>NUCLEOTIDE SEQUENCE [LARGE SCALE GENOMIC DNA]</scope>
    <source>
        <strain evidence="5 6">VKM Ac-2059</strain>
    </source>
</reference>
<dbReference type="RefSeq" id="WP_079726384.1">
    <property type="nucleotide sequence ID" value="NZ_FUZP01000001.1"/>
</dbReference>
<dbReference type="STRING" id="123320.SAMN06309945_0131"/>
<keyword evidence="3" id="KW-0902">Two-component regulatory system</keyword>
<dbReference type="PANTHER" id="PTHR24421">
    <property type="entry name" value="NITRATE/NITRITE SENSOR PROTEIN NARX-RELATED"/>
    <property type="match status" value="1"/>
</dbReference>
<feature type="domain" description="Histidine kinase/HSP90-like ATPase" evidence="4">
    <location>
        <begin position="263"/>
        <end position="356"/>
    </location>
</feature>
<keyword evidence="6" id="KW-1185">Reference proteome</keyword>
<keyword evidence="1" id="KW-0808">Transferase</keyword>
<accession>A0A1T5IA92</accession>
<proteinExistence type="predicted"/>
<protein>
    <recommendedName>
        <fullName evidence="4">Histidine kinase/HSP90-like ATPase domain-containing protein</fullName>
    </recommendedName>
</protein>
<dbReference type="Pfam" id="PF02518">
    <property type="entry name" value="HATPase_c"/>
    <property type="match status" value="1"/>
</dbReference>
<dbReference type="SMART" id="SM00387">
    <property type="entry name" value="HATPase_c"/>
    <property type="match status" value="1"/>
</dbReference>
<evidence type="ECO:0000256" key="1">
    <source>
        <dbReference type="ARBA" id="ARBA00022679"/>
    </source>
</evidence>
<name>A0A1T5IA92_9MICO</name>
<keyword evidence="2" id="KW-0418">Kinase</keyword>
<dbReference type="Gene3D" id="3.30.565.10">
    <property type="entry name" value="Histidine kinase-like ATPase, C-terminal domain"/>
    <property type="match status" value="1"/>
</dbReference>
<dbReference type="AlphaFoldDB" id="A0A1T5IA92"/>
<dbReference type="GO" id="GO:0016301">
    <property type="term" value="F:kinase activity"/>
    <property type="evidence" value="ECO:0007669"/>
    <property type="project" value="UniProtKB-KW"/>
</dbReference>
<organism evidence="5 6">
    <name type="scientific">Okibacterium fritillariae</name>
    <dbReference type="NCBI Taxonomy" id="123320"/>
    <lineage>
        <taxon>Bacteria</taxon>
        <taxon>Bacillati</taxon>
        <taxon>Actinomycetota</taxon>
        <taxon>Actinomycetes</taxon>
        <taxon>Micrococcales</taxon>
        <taxon>Microbacteriaceae</taxon>
        <taxon>Okibacterium</taxon>
    </lineage>
</organism>
<dbReference type="OrthoDB" id="144293at2"/>
<evidence type="ECO:0000256" key="2">
    <source>
        <dbReference type="ARBA" id="ARBA00022777"/>
    </source>
</evidence>
<evidence type="ECO:0000313" key="6">
    <source>
        <dbReference type="Proteomes" id="UP000190857"/>
    </source>
</evidence>
<evidence type="ECO:0000256" key="3">
    <source>
        <dbReference type="ARBA" id="ARBA00023012"/>
    </source>
</evidence>
<dbReference type="EMBL" id="FUZP01000001">
    <property type="protein sequence ID" value="SKC35980.1"/>
    <property type="molecule type" value="Genomic_DNA"/>
</dbReference>
<evidence type="ECO:0000259" key="4">
    <source>
        <dbReference type="SMART" id="SM00387"/>
    </source>
</evidence>
<dbReference type="GO" id="GO:0000160">
    <property type="term" value="P:phosphorelay signal transduction system"/>
    <property type="evidence" value="ECO:0007669"/>
    <property type="project" value="UniProtKB-KW"/>
</dbReference>
<dbReference type="InterPro" id="IPR036890">
    <property type="entry name" value="HATPase_C_sf"/>
</dbReference>
<dbReference type="InterPro" id="IPR003594">
    <property type="entry name" value="HATPase_dom"/>
</dbReference>
<dbReference type="CDD" id="cd16917">
    <property type="entry name" value="HATPase_UhpB-NarQ-NarX-like"/>
    <property type="match status" value="1"/>
</dbReference>